<keyword evidence="2" id="KW-1185">Reference proteome</keyword>
<evidence type="ECO:0000313" key="1">
    <source>
        <dbReference type="EMBL" id="NEZ48033.1"/>
    </source>
</evidence>
<evidence type="ECO:0000313" key="2">
    <source>
        <dbReference type="Proteomes" id="UP000473885"/>
    </source>
</evidence>
<dbReference type="AlphaFoldDB" id="A0A6M0RCX2"/>
<reference evidence="1 2" key="1">
    <citation type="submission" date="2019-04" db="EMBL/GenBank/DDBJ databases">
        <title>Genome sequencing of Clostridium botulinum Groups I-IV and Clostridium butyricum.</title>
        <authorList>
            <person name="Brunt J."/>
            <person name="Van Vliet A.H.M."/>
            <person name="Stringer S.C."/>
            <person name="Carter A.T."/>
            <person name="Peck M.W."/>
        </authorList>
    </citation>
    <scope>NUCLEOTIDE SEQUENCE [LARGE SCALE GENOMIC DNA]</scope>
    <source>
        <strain evidence="1 2">IFR 18/094</strain>
    </source>
</reference>
<dbReference type="Proteomes" id="UP000473885">
    <property type="component" value="Unassembled WGS sequence"/>
</dbReference>
<dbReference type="EMBL" id="SXDP01000028">
    <property type="protein sequence ID" value="NEZ48033.1"/>
    <property type="molecule type" value="Genomic_DNA"/>
</dbReference>
<organism evidence="1 2">
    <name type="scientific">Clostridium niameyense</name>
    <dbReference type="NCBI Taxonomy" id="1622073"/>
    <lineage>
        <taxon>Bacteria</taxon>
        <taxon>Bacillati</taxon>
        <taxon>Bacillota</taxon>
        <taxon>Clostridia</taxon>
        <taxon>Eubacteriales</taxon>
        <taxon>Clostridiaceae</taxon>
        <taxon>Clostridium</taxon>
    </lineage>
</organism>
<accession>A0A6M0RCX2</accession>
<gene>
    <name evidence="1" type="ORF">FDF74_12765</name>
</gene>
<name>A0A6M0RCX2_9CLOT</name>
<comment type="caution">
    <text evidence="1">The sequence shown here is derived from an EMBL/GenBank/DDBJ whole genome shotgun (WGS) entry which is preliminary data.</text>
</comment>
<dbReference type="RefSeq" id="WP_163250059.1">
    <property type="nucleotide sequence ID" value="NZ_SXDP01000028.1"/>
</dbReference>
<sequence length="96" mass="11102">MAIEDINVQGYRMEYPPMNLKLFKTDKKAYDMCVITAHIEGINNGFKVKRIGKATKKGTKITFTTIKSKEDLKQYSIKIQELLNQFNKIYGTSYTL</sequence>
<proteinExistence type="predicted"/>
<protein>
    <submittedName>
        <fullName evidence="1">Uncharacterized protein</fullName>
    </submittedName>
</protein>